<name>A0A0E9W3T3_ANGAN</name>
<organism evidence="1">
    <name type="scientific">Anguilla anguilla</name>
    <name type="common">European freshwater eel</name>
    <name type="synonym">Muraena anguilla</name>
    <dbReference type="NCBI Taxonomy" id="7936"/>
    <lineage>
        <taxon>Eukaryota</taxon>
        <taxon>Metazoa</taxon>
        <taxon>Chordata</taxon>
        <taxon>Craniata</taxon>
        <taxon>Vertebrata</taxon>
        <taxon>Euteleostomi</taxon>
        <taxon>Actinopterygii</taxon>
        <taxon>Neopterygii</taxon>
        <taxon>Teleostei</taxon>
        <taxon>Anguilliformes</taxon>
        <taxon>Anguillidae</taxon>
        <taxon>Anguilla</taxon>
    </lineage>
</organism>
<dbReference type="AlphaFoldDB" id="A0A0E9W3T3"/>
<accession>A0A0E9W3T3</accession>
<reference evidence="1" key="1">
    <citation type="submission" date="2014-11" db="EMBL/GenBank/DDBJ databases">
        <authorList>
            <person name="Amaro Gonzalez C."/>
        </authorList>
    </citation>
    <scope>NUCLEOTIDE SEQUENCE</scope>
</reference>
<proteinExistence type="predicted"/>
<sequence length="28" mass="3014">MTGGLRTLLQTLSVMSMVLDTDSMQLGN</sequence>
<protein>
    <submittedName>
        <fullName evidence="1">Uncharacterized protein</fullName>
    </submittedName>
</protein>
<dbReference type="EMBL" id="GBXM01023616">
    <property type="protein sequence ID" value="JAH84961.1"/>
    <property type="molecule type" value="Transcribed_RNA"/>
</dbReference>
<evidence type="ECO:0000313" key="1">
    <source>
        <dbReference type="EMBL" id="JAH84961.1"/>
    </source>
</evidence>
<reference evidence="1" key="2">
    <citation type="journal article" date="2015" name="Fish Shellfish Immunol.">
        <title>Early steps in the European eel (Anguilla anguilla)-Vibrio vulnificus interaction in the gills: Role of the RtxA13 toxin.</title>
        <authorList>
            <person name="Callol A."/>
            <person name="Pajuelo D."/>
            <person name="Ebbesson L."/>
            <person name="Teles M."/>
            <person name="MacKenzie S."/>
            <person name="Amaro C."/>
        </authorList>
    </citation>
    <scope>NUCLEOTIDE SEQUENCE</scope>
</reference>